<evidence type="ECO:0000256" key="3">
    <source>
        <dbReference type="ARBA" id="ARBA00023274"/>
    </source>
</evidence>
<comment type="similarity">
    <text evidence="1 5">Belongs to the eukaryotic ribosomal protein eL32 family.</text>
</comment>
<dbReference type="Pfam" id="PF01655">
    <property type="entry name" value="Ribosomal_L32e"/>
    <property type="match status" value="1"/>
</dbReference>
<gene>
    <name evidence="5" type="primary">rpl32e</name>
    <name evidence="6" type="ORF">DRJ31_04475</name>
    <name evidence="7" type="ORF">DRJ33_03590</name>
</gene>
<dbReference type="InterPro" id="IPR001515">
    <property type="entry name" value="Ribosomal_eL32"/>
</dbReference>
<reference evidence="8 9" key="1">
    <citation type="submission" date="2018-06" db="EMBL/GenBank/DDBJ databases">
        <title>Extensive metabolic versatility and redundancy in microbially diverse, dynamic hydrothermal sediments.</title>
        <authorList>
            <person name="Dombrowski N."/>
            <person name="Teske A."/>
            <person name="Baker B.J."/>
        </authorList>
    </citation>
    <scope>NUCLEOTIDE SEQUENCE [LARGE SCALE GENOMIC DNA]</scope>
    <source>
        <strain evidence="7">B34_G17</strain>
        <strain evidence="6">B66_G16</strain>
    </source>
</reference>
<evidence type="ECO:0000313" key="6">
    <source>
        <dbReference type="EMBL" id="RLE49571.1"/>
    </source>
</evidence>
<name>A0A497EZA5_9CREN</name>
<comment type="caution">
    <text evidence="7">The sequence shown here is derived from an EMBL/GenBank/DDBJ whole genome shotgun (WGS) entry which is preliminary data.</text>
</comment>
<dbReference type="PANTHER" id="PTHR23413">
    <property type="entry name" value="60S RIBOSOMAL PROTEIN L32 AND DNA-DIRECTED RNA POLYMERASE II, SUBUNIT N"/>
    <property type="match status" value="1"/>
</dbReference>
<dbReference type="Proteomes" id="UP000272051">
    <property type="component" value="Unassembled WGS sequence"/>
</dbReference>
<evidence type="ECO:0000313" key="9">
    <source>
        <dbReference type="Proteomes" id="UP000278475"/>
    </source>
</evidence>
<keyword evidence="3 5" id="KW-0687">Ribonucleoprotein</keyword>
<evidence type="ECO:0000256" key="1">
    <source>
        <dbReference type="ARBA" id="ARBA00008431"/>
    </source>
</evidence>
<dbReference type="EMBL" id="QMQV01000030">
    <property type="protein sequence ID" value="RLE49571.1"/>
    <property type="molecule type" value="Genomic_DNA"/>
</dbReference>
<evidence type="ECO:0000256" key="5">
    <source>
        <dbReference type="HAMAP-Rule" id="MF_00810"/>
    </source>
</evidence>
<dbReference type="GO" id="GO:0003735">
    <property type="term" value="F:structural constituent of ribosome"/>
    <property type="evidence" value="ECO:0007669"/>
    <property type="project" value="InterPro"/>
</dbReference>
<dbReference type="InterPro" id="IPR023654">
    <property type="entry name" value="Ribosomal_eL32_arc"/>
</dbReference>
<dbReference type="PANTHER" id="PTHR23413:SF1">
    <property type="entry name" value="RIBOSOMAL PROTEIN L32"/>
    <property type="match status" value="1"/>
</dbReference>
<evidence type="ECO:0000313" key="8">
    <source>
        <dbReference type="Proteomes" id="UP000272051"/>
    </source>
</evidence>
<protein>
    <recommendedName>
        <fullName evidence="4 5">Large ribosomal subunit protein eL32</fullName>
    </recommendedName>
</protein>
<dbReference type="HAMAP" id="MF_00810">
    <property type="entry name" value="Ribosomal_eL32"/>
    <property type="match status" value="1"/>
</dbReference>
<dbReference type="EMBL" id="QMQX01000049">
    <property type="protein sequence ID" value="RLE52526.1"/>
    <property type="molecule type" value="Genomic_DNA"/>
</dbReference>
<dbReference type="InterPro" id="IPR036351">
    <property type="entry name" value="Ribosomal_eL32_sf"/>
</dbReference>
<organism evidence="7 8">
    <name type="scientific">Thermoproteota archaeon</name>
    <dbReference type="NCBI Taxonomy" id="2056631"/>
    <lineage>
        <taxon>Archaea</taxon>
        <taxon>Thermoproteota</taxon>
    </lineage>
</organism>
<dbReference type="GO" id="GO:0006412">
    <property type="term" value="P:translation"/>
    <property type="evidence" value="ECO:0007669"/>
    <property type="project" value="UniProtKB-UniRule"/>
</dbReference>
<dbReference type="SMART" id="SM01393">
    <property type="entry name" value="Ribosomal_L32e"/>
    <property type="match status" value="1"/>
</dbReference>
<sequence>MVKKSVERLLKLREEINQKRPEFLRTDWWRFPRLGLKWRSPKGPRNKMRLKKSGRAAIVEVGYRGPAEVRGLHPSGYEEVLVRNIKDLYRIDPQRQVARIAHTVGEKKRAAIVEKAKALGIKIVNIAEAR</sequence>
<dbReference type="NCBIfam" id="NF006332">
    <property type="entry name" value="PRK08562.1"/>
    <property type="match status" value="1"/>
</dbReference>
<keyword evidence="2 5" id="KW-0689">Ribosomal protein</keyword>
<dbReference type="AlphaFoldDB" id="A0A497EZA5"/>
<dbReference type="Proteomes" id="UP000278475">
    <property type="component" value="Unassembled WGS sequence"/>
</dbReference>
<dbReference type="GO" id="GO:0022625">
    <property type="term" value="C:cytosolic large ribosomal subunit"/>
    <property type="evidence" value="ECO:0007669"/>
    <property type="project" value="TreeGrafter"/>
</dbReference>
<dbReference type="SUPFAM" id="SSF52042">
    <property type="entry name" value="Ribosomal protein L32e"/>
    <property type="match status" value="1"/>
</dbReference>
<evidence type="ECO:0000256" key="4">
    <source>
        <dbReference type="ARBA" id="ARBA00035229"/>
    </source>
</evidence>
<accession>A0A497EZA5</accession>
<evidence type="ECO:0000256" key="2">
    <source>
        <dbReference type="ARBA" id="ARBA00022980"/>
    </source>
</evidence>
<evidence type="ECO:0000313" key="7">
    <source>
        <dbReference type="EMBL" id="RLE52526.1"/>
    </source>
</evidence>
<proteinExistence type="inferred from homology"/>
<dbReference type="CDD" id="cd00513">
    <property type="entry name" value="Ribosomal_L32_L32e"/>
    <property type="match status" value="1"/>
</dbReference>